<protein>
    <recommendedName>
        <fullName evidence="3">G domain-containing protein</fullName>
    </recommendedName>
</protein>
<dbReference type="InterPro" id="IPR027417">
    <property type="entry name" value="P-loop_NTPase"/>
</dbReference>
<keyword evidence="1" id="KW-0175">Coiled coil</keyword>
<dbReference type="InterPro" id="IPR006073">
    <property type="entry name" value="GTP-bd"/>
</dbReference>
<organism evidence="4 5">
    <name type="scientific">Fomitopsis schrenkii</name>
    <name type="common">Brown rot fungus</name>
    <dbReference type="NCBI Taxonomy" id="2126942"/>
    <lineage>
        <taxon>Eukaryota</taxon>
        <taxon>Fungi</taxon>
        <taxon>Dikarya</taxon>
        <taxon>Basidiomycota</taxon>
        <taxon>Agaricomycotina</taxon>
        <taxon>Agaricomycetes</taxon>
        <taxon>Polyporales</taxon>
        <taxon>Fomitopsis</taxon>
    </lineage>
</organism>
<dbReference type="eggNOG" id="ENOG502S03K">
    <property type="taxonomic scope" value="Eukaryota"/>
</dbReference>
<dbReference type="STRING" id="743788.S8E088"/>
<dbReference type="GO" id="GO:0005525">
    <property type="term" value="F:GTP binding"/>
    <property type="evidence" value="ECO:0007669"/>
    <property type="project" value="InterPro"/>
</dbReference>
<proteinExistence type="predicted"/>
<evidence type="ECO:0000313" key="4">
    <source>
        <dbReference type="EMBL" id="EPS96753.1"/>
    </source>
</evidence>
<dbReference type="PANTHER" id="PTHR32046">
    <property type="entry name" value="G DOMAIN-CONTAINING PROTEIN"/>
    <property type="match status" value="1"/>
</dbReference>
<evidence type="ECO:0000256" key="2">
    <source>
        <dbReference type="SAM" id="Phobius"/>
    </source>
</evidence>
<keyword evidence="2" id="KW-0472">Membrane</keyword>
<feature type="transmembrane region" description="Helical" evidence="2">
    <location>
        <begin position="311"/>
        <end position="333"/>
    </location>
</feature>
<evidence type="ECO:0000256" key="1">
    <source>
        <dbReference type="SAM" id="Coils"/>
    </source>
</evidence>
<feature type="coiled-coil region" evidence="1">
    <location>
        <begin position="250"/>
        <end position="303"/>
    </location>
</feature>
<dbReference type="AlphaFoldDB" id="S8E088"/>
<dbReference type="PANTHER" id="PTHR32046:SF11">
    <property type="entry name" value="IMMUNE-ASSOCIATED NUCLEOTIDE-BINDING PROTEIN 10-LIKE"/>
    <property type="match status" value="1"/>
</dbReference>
<accession>S8E088</accession>
<keyword evidence="2" id="KW-0812">Transmembrane</keyword>
<dbReference type="OrthoDB" id="8954335at2759"/>
<gene>
    <name evidence="4" type="ORF">FOMPIDRAFT_90857</name>
</gene>
<evidence type="ECO:0000313" key="5">
    <source>
        <dbReference type="Proteomes" id="UP000015241"/>
    </source>
</evidence>
<keyword evidence="2" id="KW-1133">Transmembrane helix</keyword>
<dbReference type="Pfam" id="PF01926">
    <property type="entry name" value="MMR_HSR1"/>
    <property type="match status" value="1"/>
</dbReference>
<dbReference type="InParanoid" id="S8E088"/>
<name>S8E088_FOMSC</name>
<sequence length="344" mass="38073">MSQVLWDWKTEQGPSSSRFSSLAVDGYEVVGEQDADEEEVTIAVMGATGSGKSTFINLASDSDLSVSDGLKSCTSRVEFSRTFGLSGRSVRLIDTPGFDDTTRSDTEVLKMIAVALSQMYKEGHKLSGIIYMQRISDFRMTGISRRNFHLFRKLCGEDTLKNVVIVTNMWSEVNAARGLAREDELASDSMFFKPALDKDAKMMRHDSTYYSAITIMLQLVPNKPEPLLLQTELVEEEKDISETAVGAELARAIEEQRQKYVEELGELEHEMQEAFRAKDTETVEELKAAQEEAQVKVELLEKQQEGLHGTFATMAAVAVPFLAAAAVAMLVGVGPRHRPSSPSL</sequence>
<dbReference type="Gene3D" id="3.40.50.300">
    <property type="entry name" value="P-loop containing nucleotide triphosphate hydrolases"/>
    <property type="match status" value="1"/>
</dbReference>
<dbReference type="HOGENOM" id="CLU_018003_2_1_1"/>
<dbReference type="SUPFAM" id="SSF52540">
    <property type="entry name" value="P-loop containing nucleoside triphosphate hydrolases"/>
    <property type="match status" value="1"/>
</dbReference>
<dbReference type="EMBL" id="KE504184">
    <property type="protein sequence ID" value="EPS96753.1"/>
    <property type="molecule type" value="Genomic_DNA"/>
</dbReference>
<evidence type="ECO:0000259" key="3">
    <source>
        <dbReference type="Pfam" id="PF01926"/>
    </source>
</evidence>
<dbReference type="Proteomes" id="UP000015241">
    <property type="component" value="Unassembled WGS sequence"/>
</dbReference>
<keyword evidence="5" id="KW-1185">Reference proteome</keyword>
<reference evidence="4 5" key="1">
    <citation type="journal article" date="2012" name="Science">
        <title>The Paleozoic origin of enzymatic lignin decomposition reconstructed from 31 fungal genomes.</title>
        <authorList>
            <person name="Floudas D."/>
            <person name="Binder M."/>
            <person name="Riley R."/>
            <person name="Barry K."/>
            <person name="Blanchette R.A."/>
            <person name="Henrissat B."/>
            <person name="Martinez A.T."/>
            <person name="Otillar R."/>
            <person name="Spatafora J.W."/>
            <person name="Yadav J.S."/>
            <person name="Aerts A."/>
            <person name="Benoit I."/>
            <person name="Boyd A."/>
            <person name="Carlson A."/>
            <person name="Copeland A."/>
            <person name="Coutinho P.M."/>
            <person name="de Vries R.P."/>
            <person name="Ferreira P."/>
            <person name="Findley K."/>
            <person name="Foster B."/>
            <person name="Gaskell J."/>
            <person name="Glotzer D."/>
            <person name="Gorecki P."/>
            <person name="Heitman J."/>
            <person name="Hesse C."/>
            <person name="Hori C."/>
            <person name="Igarashi K."/>
            <person name="Jurgens J.A."/>
            <person name="Kallen N."/>
            <person name="Kersten P."/>
            <person name="Kohler A."/>
            <person name="Kuees U."/>
            <person name="Kumar T.K.A."/>
            <person name="Kuo A."/>
            <person name="LaButti K."/>
            <person name="Larrondo L.F."/>
            <person name="Lindquist E."/>
            <person name="Ling A."/>
            <person name="Lombard V."/>
            <person name="Lucas S."/>
            <person name="Lundell T."/>
            <person name="Martin R."/>
            <person name="McLaughlin D.J."/>
            <person name="Morgenstern I."/>
            <person name="Morin E."/>
            <person name="Murat C."/>
            <person name="Nagy L.G."/>
            <person name="Nolan M."/>
            <person name="Ohm R.A."/>
            <person name="Patyshakuliyeva A."/>
            <person name="Rokas A."/>
            <person name="Ruiz-Duenas F.J."/>
            <person name="Sabat G."/>
            <person name="Salamov A."/>
            <person name="Samejima M."/>
            <person name="Schmutz J."/>
            <person name="Slot J.C."/>
            <person name="St John F."/>
            <person name="Stenlid J."/>
            <person name="Sun H."/>
            <person name="Sun S."/>
            <person name="Syed K."/>
            <person name="Tsang A."/>
            <person name="Wiebenga A."/>
            <person name="Young D."/>
            <person name="Pisabarro A."/>
            <person name="Eastwood D.C."/>
            <person name="Martin F."/>
            <person name="Cullen D."/>
            <person name="Grigoriev I.V."/>
            <person name="Hibbett D.S."/>
        </authorList>
    </citation>
    <scope>NUCLEOTIDE SEQUENCE</scope>
    <source>
        <strain evidence="5">FP-58527</strain>
    </source>
</reference>
<feature type="domain" description="G" evidence="3">
    <location>
        <begin position="41"/>
        <end position="106"/>
    </location>
</feature>